<dbReference type="InterPro" id="IPR038882">
    <property type="entry name" value="Rcf3"/>
</dbReference>
<dbReference type="AlphaFoldDB" id="A0A179ID67"/>
<feature type="compositionally biased region" description="Low complexity" evidence="1">
    <location>
        <begin position="106"/>
        <end position="121"/>
    </location>
</feature>
<keyword evidence="3" id="KW-1185">Reference proteome</keyword>
<sequence length="121" mass="13608">MNSHNPLSTEEANAASWEAAKGGCKGAAKWGAGALILAAVGHVWSPIYRGTTVQFKVFVQMSAMVLGGMIEADHSIRLYEYQMRMQRRVQREQAKWQRYQDEFIQSNSNSNSNNNNNNNNK</sequence>
<feature type="region of interest" description="Disordered" evidence="1">
    <location>
        <begin position="100"/>
        <end position="121"/>
    </location>
</feature>
<dbReference type="Proteomes" id="UP000243081">
    <property type="component" value="Unassembled WGS sequence"/>
</dbReference>
<dbReference type="OMA" id="YLQMSGM"/>
<dbReference type="PANTHER" id="PTHR39153:SF1">
    <property type="entry name" value="AGR244WP"/>
    <property type="match status" value="1"/>
</dbReference>
<evidence type="ECO:0008006" key="4">
    <source>
        <dbReference type="Google" id="ProtNLM"/>
    </source>
</evidence>
<evidence type="ECO:0000313" key="3">
    <source>
        <dbReference type="Proteomes" id="UP000243081"/>
    </source>
</evidence>
<dbReference type="EMBL" id="LUKN01001635">
    <property type="protein sequence ID" value="OAR00586.1"/>
    <property type="molecule type" value="Genomic_DNA"/>
</dbReference>
<accession>A0A179ID67</accession>
<evidence type="ECO:0000256" key="1">
    <source>
        <dbReference type="SAM" id="MobiDB-lite"/>
    </source>
</evidence>
<evidence type="ECO:0000313" key="2">
    <source>
        <dbReference type="EMBL" id="OAR00586.1"/>
    </source>
</evidence>
<reference evidence="2 3" key="1">
    <citation type="submission" date="2016-03" db="EMBL/GenBank/DDBJ databases">
        <title>Fine-scale spatial genetic structure of a fungal parasite of coffee scale insects.</title>
        <authorList>
            <person name="Jackson D."/>
            <person name="Zemenick K.A."/>
            <person name="Malloure B."/>
            <person name="Quandt C.A."/>
            <person name="James T.Y."/>
        </authorList>
    </citation>
    <scope>NUCLEOTIDE SEQUENCE [LARGE SCALE GENOMIC DNA]</scope>
    <source>
        <strain evidence="2 3">UM487</strain>
    </source>
</reference>
<organism evidence="2 3">
    <name type="scientific">Cordyceps confragosa</name>
    <name type="common">Lecanicillium lecanii</name>
    <dbReference type="NCBI Taxonomy" id="2714763"/>
    <lineage>
        <taxon>Eukaryota</taxon>
        <taxon>Fungi</taxon>
        <taxon>Dikarya</taxon>
        <taxon>Ascomycota</taxon>
        <taxon>Pezizomycotina</taxon>
        <taxon>Sordariomycetes</taxon>
        <taxon>Hypocreomycetidae</taxon>
        <taxon>Hypocreales</taxon>
        <taxon>Cordycipitaceae</taxon>
        <taxon>Akanthomyces</taxon>
    </lineage>
</organism>
<dbReference type="PANTHER" id="PTHR39153">
    <property type="entry name" value="AGR244WP"/>
    <property type="match status" value="1"/>
</dbReference>
<dbReference type="OrthoDB" id="3979469at2759"/>
<name>A0A179ID67_CORDF</name>
<comment type="caution">
    <text evidence="2">The sequence shown here is derived from an EMBL/GenBank/DDBJ whole genome shotgun (WGS) entry which is preliminary data.</text>
</comment>
<gene>
    <name evidence="2" type="ORF">LLEC1_02139</name>
</gene>
<protein>
    <recommendedName>
        <fullName evidence="4">HIG1 domain-containing protein</fullName>
    </recommendedName>
</protein>
<proteinExistence type="predicted"/>